<dbReference type="EMBL" id="LR796271">
    <property type="protein sequence ID" value="CAB4133090.1"/>
    <property type="molecule type" value="Genomic_DNA"/>
</dbReference>
<gene>
    <name evidence="2" type="ORF">UFOVP140_32</name>
</gene>
<organism evidence="2">
    <name type="scientific">uncultured Caudovirales phage</name>
    <dbReference type="NCBI Taxonomy" id="2100421"/>
    <lineage>
        <taxon>Viruses</taxon>
        <taxon>Duplodnaviria</taxon>
        <taxon>Heunggongvirae</taxon>
        <taxon>Uroviricota</taxon>
        <taxon>Caudoviricetes</taxon>
        <taxon>Peduoviridae</taxon>
        <taxon>Maltschvirus</taxon>
        <taxon>Maltschvirus maltsch</taxon>
    </lineage>
</organism>
<evidence type="ECO:0000256" key="1">
    <source>
        <dbReference type="SAM" id="MobiDB-lite"/>
    </source>
</evidence>
<dbReference type="Pfam" id="PF07120">
    <property type="entry name" value="DUF1376"/>
    <property type="match status" value="1"/>
</dbReference>
<protein>
    <recommendedName>
        <fullName evidence="3">DUF1376 domain-containing protein</fullName>
    </recommendedName>
</protein>
<accession>A0A6J5LJB7</accession>
<evidence type="ECO:0000313" key="2">
    <source>
        <dbReference type="EMBL" id="CAB4133090.1"/>
    </source>
</evidence>
<name>A0A6J5LJB7_9CAUD</name>
<sequence>MNFYPFHVGDYAAHTKHLSLMEDLAYRRLLDYYYLSEGQLPTDPVKVARLIGMRDHVQEVSDVLSDFFVISDQSYTNKRCDAEISKYREKSERAVKANKSRWKSETDLKSDATSDVKSDMKSDADQIPIISQPRTINQEPLTNKKKRHNTTVADSPGAASAQAQVCQILKFAGIGSVNPGHPELIALCESGAQPGDFLEAGKIALEKGKGFAYTLGIVKSKMLEKSIEKSSETAYQKSVRQRVAEFAPGVVKQTGEVSDVIAA</sequence>
<feature type="compositionally biased region" description="Basic and acidic residues" evidence="1">
    <location>
        <begin position="102"/>
        <end position="122"/>
    </location>
</feature>
<evidence type="ECO:0008006" key="3">
    <source>
        <dbReference type="Google" id="ProtNLM"/>
    </source>
</evidence>
<dbReference type="InterPro" id="IPR010781">
    <property type="entry name" value="DUF1376"/>
</dbReference>
<proteinExistence type="predicted"/>
<reference evidence="2" key="1">
    <citation type="submission" date="2020-04" db="EMBL/GenBank/DDBJ databases">
        <authorList>
            <person name="Chiriac C."/>
            <person name="Salcher M."/>
            <person name="Ghai R."/>
            <person name="Kavagutti S V."/>
        </authorList>
    </citation>
    <scope>NUCLEOTIDE SEQUENCE</scope>
</reference>
<feature type="region of interest" description="Disordered" evidence="1">
    <location>
        <begin position="98"/>
        <end position="122"/>
    </location>
</feature>